<evidence type="ECO:0000256" key="1">
    <source>
        <dbReference type="ARBA" id="ARBA00022737"/>
    </source>
</evidence>
<dbReference type="Gene3D" id="1.25.40.10">
    <property type="entry name" value="Tetratricopeptide repeat domain"/>
    <property type="match status" value="7"/>
</dbReference>
<feature type="repeat" description="TPR" evidence="3">
    <location>
        <begin position="156"/>
        <end position="189"/>
    </location>
</feature>
<dbReference type="InterPro" id="IPR019734">
    <property type="entry name" value="TPR_rpt"/>
</dbReference>
<dbReference type="PANTHER" id="PTHR44858">
    <property type="entry name" value="TETRATRICOPEPTIDE REPEAT PROTEIN 6"/>
    <property type="match status" value="1"/>
</dbReference>
<evidence type="ECO:0000256" key="2">
    <source>
        <dbReference type="ARBA" id="ARBA00022803"/>
    </source>
</evidence>
<dbReference type="Pfam" id="PF13181">
    <property type="entry name" value="TPR_8"/>
    <property type="match status" value="1"/>
</dbReference>
<feature type="repeat" description="TPR" evidence="3">
    <location>
        <begin position="741"/>
        <end position="774"/>
    </location>
</feature>
<accession>A0AA88KSW0</accession>
<feature type="repeat" description="TPR" evidence="3">
    <location>
        <begin position="536"/>
        <end position="569"/>
    </location>
</feature>
<dbReference type="Pfam" id="PF13414">
    <property type="entry name" value="TPR_11"/>
    <property type="match status" value="1"/>
</dbReference>
<feature type="region of interest" description="Disordered" evidence="4">
    <location>
        <begin position="345"/>
        <end position="372"/>
    </location>
</feature>
<feature type="repeat" description="TPR" evidence="3">
    <location>
        <begin position="775"/>
        <end position="808"/>
    </location>
</feature>
<dbReference type="Pfam" id="PF00515">
    <property type="entry name" value="TPR_1"/>
    <property type="match status" value="9"/>
</dbReference>
<evidence type="ECO:0008006" key="7">
    <source>
        <dbReference type="Google" id="ProtNLM"/>
    </source>
</evidence>
<feature type="compositionally biased region" description="Low complexity" evidence="4">
    <location>
        <begin position="351"/>
        <end position="366"/>
    </location>
</feature>
<dbReference type="SUPFAM" id="SSF48452">
    <property type="entry name" value="TPR-like"/>
    <property type="match status" value="3"/>
</dbReference>
<dbReference type="AlphaFoldDB" id="A0AA88KSW0"/>
<evidence type="ECO:0000256" key="3">
    <source>
        <dbReference type="PROSITE-ProRule" id="PRU00339"/>
    </source>
</evidence>
<comment type="caution">
    <text evidence="5">The sequence shown here is derived from an EMBL/GenBank/DDBJ whole genome shotgun (WGS) entry which is preliminary data.</text>
</comment>
<feature type="repeat" description="TPR" evidence="3">
    <location>
        <begin position="434"/>
        <end position="467"/>
    </location>
</feature>
<proteinExistence type="predicted"/>
<dbReference type="SMART" id="SM00028">
    <property type="entry name" value="TPR"/>
    <property type="match status" value="15"/>
</dbReference>
<organism evidence="5 6">
    <name type="scientific">Naegleria lovaniensis</name>
    <name type="common">Amoeba</name>
    <dbReference type="NCBI Taxonomy" id="51637"/>
    <lineage>
        <taxon>Eukaryota</taxon>
        <taxon>Discoba</taxon>
        <taxon>Heterolobosea</taxon>
        <taxon>Tetramitia</taxon>
        <taxon>Eutetramitia</taxon>
        <taxon>Vahlkampfiidae</taxon>
        <taxon>Naegleria</taxon>
    </lineage>
</organism>
<dbReference type="GeneID" id="68096218"/>
<evidence type="ECO:0000313" key="6">
    <source>
        <dbReference type="Proteomes" id="UP000816034"/>
    </source>
</evidence>
<keyword evidence="2 3" id="KW-0802">TPR repeat</keyword>
<dbReference type="PANTHER" id="PTHR44858:SF1">
    <property type="entry name" value="UDP-N-ACETYLGLUCOSAMINE--PEPTIDE N-ACETYLGLUCOSAMINYLTRANSFERASE SPINDLY-RELATED"/>
    <property type="match status" value="1"/>
</dbReference>
<dbReference type="Pfam" id="PF07719">
    <property type="entry name" value="TPR_2"/>
    <property type="match status" value="1"/>
</dbReference>
<dbReference type="PROSITE" id="PS50005">
    <property type="entry name" value="TPR"/>
    <property type="match status" value="12"/>
</dbReference>
<feature type="repeat" description="TPR" evidence="3">
    <location>
        <begin position="502"/>
        <end position="535"/>
    </location>
</feature>
<gene>
    <name evidence="5" type="ORF">C9374_003763</name>
</gene>
<dbReference type="InterPro" id="IPR013105">
    <property type="entry name" value="TPR_2"/>
</dbReference>
<dbReference type="RefSeq" id="XP_044555893.1">
    <property type="nucleotide sequence ID" value="XM_044693327.1"/>
</dbReference>
<feature type="repeat" description="TPR" evidence="3">
    <location>
        <begin position="570"/>
        <end position="603"/>
    </location>
</feature>
<feature type="repeat" description="TPR" evidence="3">
    <location>
        <begin position="707"/>
        <end position="740"/>
    </location>
</feature>
<evidence type="ECO:0000313" key="5">
    <source>
        <dbReference type="EMBL" id="KAG2393999.1"/>
    </source>
</evidence>
<dbReference type="EMBL" id="PYSW02000001">
    <property type="protein sequence ID" value="KAG2393999.1"/>
    <property type="molecule type" value="Genomic_DNA"/>
</dbReference>
<dbReference type="Proteomes" id="UP000816034">
    <property type="component" value="Unassembled WGS sequence"/>
</dbReference>
<feature type="repeat" description="TPR" evidence="3">
    <location>
        <begin position="400"/>
        <end position="433"/>
    </location>
</feature>
<keyword evidence="6" id="KW-1185">Reference proteome</keyword>
<sequence length="819" mass="93379">MKLSNKPLSASNANNIAASFQYEATMASVDDENALYEMMTKGSLCKRKDFLDKEDEAKSHPHRTFYYRKNVNLDKVIESCTNKLIADPSNVKALHARAQSYAKKEEFEKAIQDFTSIIQILGTSSPSGANSVNSSFNTSKVSSTSFLMGPTNSSLVNAYFNRGQCHEKLDQLEKALEDYSMVLKIDPNHVNAGYSKAACQNRRGNFQAAILDYEFALERDQEKSQINASPKRRRRVPRYIAEGHNTFEEYMKKKEETVKANIMKDYSKDALSSLEKSTNNSQIMNNSGMSDISISNGVKSLQLGDQPSSVTKYQPQLTIKIGSKPSDQNLEEISPQVVPISPAMSFRPRSHSNSQNSLRSSTSNVSPTFEDENNYDMNYEFNSNEGTGNAQDDDASVKNADFYHSRGFSHRKKGDFLSAIRDYTKAIELNPKHFKAYFNRGFSYDKLGQYQKAIENYTMALSIEPRNSYTYYNRGISYDRLQQYNKAIENFTKAIEIDPSNADFFHNRGFSYRKLGHFDNAIQDYSKAIQINPKHFKAFYNRAFCYDKIANFQKAIEDYTMAISIDPKNINAYHNRGSSYEKAELYEEAISDWSTAIKLDPNNVPSFISRGLLLDRLGRPEEAIQDFTTVISIESNPSASMYINRASAFKNMGQYDKAILDYTKAIELNPNNTQVYIDRGFSYRKLGKYDEAIKDYTTTLQFEPDNIKTLNNRGYSYAKRSQYELAITDYDRVIKIDPKNVHAYHNRGISYEKLKNYSRSIQDFTKVIELDPQNANAYFNRGSAYDSMGDFDNAIQDYTKALELENQAASNQQPQPVNE</sequence>
<name>A0AA88KSW0_NAELO</name>
<feature type="repeat" description="TPR" evidence="3">
    <location>
        <begin position="673"/>
        <end position="706"/>
    </location>
</feature>
<dbReference type="InterPro" id="IPR011990">
    <property type="entry name" value="TPR-like_helical_dom_sf"/>
</dbReference>
<evidence type="ECO:0000256" key="4">
    <source>
        <dbReference type="SAM" id="MobiDB-lite"/>
    </source>
</evidence>
<dbReference type="PROSITE" id="PS50293">
    <property type="entry name" value="TPR_REGION"/>
    <property type="match status" value="10"/>
</dbReference>
<feature type="repeat" description="TPR" evidence="3">
    <location>
        <begin position="639"/>
        <end position="672"/>
    </location>
</feature>
<feature type="repeat" description="TPR" evidence="3">
    <location>
        <begin position="468"/>
        <end position="501"/>
    </location>
</feature>
<dbReference type="InterPro" id="IPR050498">
    <property type="entry name" value="Ycf3"/>
</dbReference>
<reference evidence="5 6" key="1">
    <citation type="journal article" date="2018" name="BMC Genomics">
        <title>The genome of Naegleria lovaniensis, the basis for a comparative approach to unravel pathogenicity factors of the human pathogenic amoeba N. fowleri.</title>
        <authorList>
            <person name="Liechti N."/>
            <person name="Schurch N."/>
            <person name="Bruggmann R."/>
            <person name="Wittwer M."/>
        </authorList>
    </citation>
    <scope>NUCLEOTIDE SEQUENCE [LARGE SCALE GENOMIC DNA]</scope>
    <source>
        <strain evidence="5 6">ATCC 30569</strain>
    </source>
</reference>
<keyword evidence="1" id="KW-0677">Repeat</keyword>
<protein>
    <recommendedName>
        <fullName evidence="7">UDP-N-acetylglucosamine--peptide N-acetylglucosaminyltransferase SPINDLY</fullName>
    </recommendedName>
</protein>